<evidence type="ECO:0000313" key="2">
    <source>
        <dbReference type="Proteomes" id="UP000324748"/>
    </source>
</evidence>
<reference evidence="1 2" key="1">
    <citation type="submission" date="2019-05" db="EMBL/GenBank/DDBJ databases">
        <title>Emergence of the Ug99 lineage of the wheat stem rust pathogen through somatic hybridization.</title>
        <authorList>
            <person name="Li F."/>
            <person name="Upadhyaya N.M."/>
            <person name="Sperschneider J."/>
            <person name="Matny O."/>
            <person name="Nguyen-Phuc H."/>
            <person name="Mago R."/>
            <person name="Raley C."/>
            <person name="Miller M.E."/>
            <person name="Silverstein K.A.T."/>
            <person name="Henningsen E."/>
            <person name="Hirsch C.D."/>
            <person name="Visser B."/>
            <person name="Pretorius Z.A."/>
            <person name="Steffenson B.J."/>
            <person name="Schwessinger B."/>
            <person name="Dodds P.N."/>
            <person name="Figueroa M."/>
        </authorList>
    </citation>
    <scope>NUCLEOTIDE SEQUENCE [LARGE SCALE GENOMIC DNA]</scope>
    <source>
        <strain evidence="1">21-0</strain>
    </source>
</reference>
<dbReference type="OrthoDB" id="10270597at2759"/>
<proteinExistence type="predicted"/>
<accession>A0A5B0MC70</accession>
<name>A0A5B0MC70_PUCGR</name>
<comment type="caution">
    <text evidence="1">The sequence shown here is derived from an EMBL/GenBank/DDBJ whole genome shotgun (WGS) entry which is preliminary data.</text>
</comment>
<dbReference type="Proteomes" id="UP000324748">
    <property type="component" value="Unassembled WGS sequence"/>
</dbReference>
<keyword evidence="2" id="KW-1185">Reference proteome</keyword>
<dbReference type="EMBL" id="VSWC01000157">
    <property type="protein sequence ID" value="KAA1074697.1"/>
    <property type="molecule type" value="Genomic_DNA"/>
</dbReference>
<protein>
    <submittedName>
        <fullName evidence="1">Uncharacterized protein</fullName>
    </submittedName>
</protein>
<organism evidence="1 2">
    <name type="scientific">Puccinia graminis f. sp. tritici</name>
    <dbReference type="NCBI Taxonomy" id="56615"/>
    <lineage>
        <taxon>Eukaryota</taxon>
        <taxon>Fungi</taxon>
        <taxon>Dikarya</taxon>
        <taxon>Basidiomycota</taxon>
        <taxon>Pucciniomycotina</taxon>
        <taxon>Pucciniomycetes</taxon>
        <taxon>Pucciniales</taxon>
        <taxon>Pucciniaceae</taxon>
        <taxon>Puccinia</taxon>
    </lineage>
</organism>
<sequence length="76" mass="8554">MDSNQASLIGSDWGFQKEDLSRTLYLLDCYVPATRLLVYYHSMVVALEATADKKSVIQNDHIAGPLDSLSRPFETF</sequence>
<evidence type="ECO:0000313" key="1">
    <source>
        <dbReference type="EMBL" id="KAA1074697.1"/>
    </source>
</evidence>
<gene>
    <name evidence="1" type="ORF">PGT21_016163</name>
</gene>
<dbReference type="AlphaFoldDB" id="A0A5B0MC70"/>